<evidence type="ECO:0000256" key="1">
    <source>
        <dbReference type="SAM" id="Phobius"/>
    </source>
</evidence>
<dbReference type="RefSeq" id="WP_190539041.1">
    <property type="nucleotide sequence ID" value="NZ_CAWPNO010000106.1"/>
</dbReference>
<protein>
    <recommendedName>
        <fullName evidence="4">SxtJ</fullName>
    </recommendedName>
</protein>
<evidence type="ECO:0000313" key="2">
    <source>
        <dbReference type="EMBL" id="MBD2195131.1"/>
    </source>
</evidence>
<proteinExistence type="predicted"/>
<name>A0ABR8A7W7_9CYAN</name>
<feature type="transmembrane region" description="Helical" evidence="1">
    <location>
        <begin position="59"/>
        <end position="76"/>
    </location>
</feature>
<gene>
    <name evidence="2" type="ORF">H6G24_06410</name>
</gene>
<keyword evidence="1" id="KW-0472">Membrane</keyword>
<accession>A0ABR8A7W7</accession>
<organism evidence="2 3">
    <name type="scientific">Calothrix parietina FACHB-288</name>
    <dbReference type="NCBI Taxonomy" id="2692896"/>
    <lineage>
        <taxon>Bacteria</taxon>
        <taxon>Bacillati</taxon>
        <taxon>Cyanobacteriota</taxon>
        <taxon>Cyanophyceae</taxon>
        <taxon>Nostocales</taxon>
        <taxon>Calotrichaceae</taxon>
        <taxon>Calothrix</taxon>
    </lineage>
</organism>
<dbReference type="EMBL" id="JACJQH010000007">
    <property type="protein sequence ID" value="MBD2195131.1"/>
    <property type="molecule type" value="Genomic_DNA"/>
</dbReference>
<sequence length="129" mass="14965">MSQEPDKEFRPVNQILGSQPSLGPLPADQILPWTVIALAAYFIVNGIFGGLFQDDFKKWLWTILIAGWGMATWWILTGGRSWSFLSKFIGVPSWTRGFARYQSLLEINHEAKNRKTKHRYRRQRQVNTL</sequence>
<reference evidence="2 3" key="1">
    <citation type="journal article" date="2020" name="ISME J.">
        <title>Comparative genomics reveals insights into cyanobacterial evolution and habitat adaptation.</title>
        <authorList>
            <person name="Chen M.Y."/>
            <person name="Teng W.K."/>
            <person name="Zhao L."/>
            <person name="Hu C.X."/>
            <person name="Zhou Y.K."/>
            <person name="Han B.P."/>
            <person name="Song L.R."/>
            <person name="Shu W.S."/>
        </authorList>
    </citation>
    <scope>NUCLEOTIDE SEQUENCE [LARGE SCALE GENOMIC DNA]</scope>
    <source>
        <strain evidence="2 3">FACHB-288</strain>
    </source>
</reference>
<evidence type="ECO:0008006" key="4">
    <source>
        <dbReference type="Google" id="ProtNLM"/>
    </source>
</evidence>
<comment type="caution">
    <text evidence="2">The sequence shown here is derived from an EMBL/GenBank/DDBJ whole genome shotgun (WGS) entry which is preliminary data.</text>
</comment>
<dbReference type="Proteomes" id="UP000658514">
    <property type="component" value="Unassembled WGS sequence"/>
</dbReference>
<evidence type="ECO:0000313" key="3">
    <source>
        <dbReference type="Proteomes" id="UP000658514"/>
    </source>
</evidence>
<keyword evidence="1" id="KW-0812">Transmembrane</keyword>
<keyword evidence="3" id="KW-1185">Reference proteome</keyword>
<keyword evidence="1" id="KW-1133">Transmembrane helix</keyword>
<feature type="transmembrane region" description="Helical" evidence="1">
    <location>
        <begin position="30"/>
        <end position="52"/>
    </location>
</feature>